<dbReference type="Proteomes" id="UP000565715">
    <property type="component" value="Unassembled WGS sequence"/>
</dbReference>
<dbReference type="EMBL" id="JAAXOO010000002">
    <property type="protein sequence ID" value="NKY33102.1"/>
    <property type="molecule type" value="Genomic_DNA"/>
</dbReference>
<reference evidence="1 2" key="1">
    <citation type="submission" date="2020-04" db="EMBL/GenBank/DDBJ databases">
        <title>MicrobeNet Type strains.</title>
        <authorList>
            <person name="Nicholson A.C."/>
        </authorList>
    </citation>
    <scope>NUCLEOTIDE SEQUENCE [LARGE SCALE GENOMIC DNA]</scope>
    <source>
        <strain evidence="1 2">DSM 45078</strain>
    </source>
</reference>
<name>A0A846XAX5_9NOCA</name>
<dbReference type="AlphaFoldDB" id="A0A846XAX5"/>
<sequence length="60" mass="5938">MSGAGFLGNPVVVTGAVVLGLDPATGLVPVVCQLGGCLVGYGVATALWPDIGRRLDTLTV</sequence>
<proteinExistence type="predicted"/>
<keyword evidence="2" id="KW-1185">Reference proteome</keyword>
<gene>
    <name evidence="1" type="ORF">HGA13_08480</name>
</gene>
<comment type="caution">
    <text evidence="1">The sequence shown here is derived from an EMBL/GenBank/DDBJ whole genome shotgun (WGS) entry which is preliminary data.</text>
</comment>
<dbReference type="RefSeq" id="WP_157112701.1">
    <property type="nucleotide sequence ID" value="NZ_JAAXOO010000002.1"/>
</dbReference>
<organism evidence="1 2">
    <name type="scientific">Nocardia speluncae</name>
    <dbReference type="NCBI Taxonomy" id="419477"/>
    <lineage>
        <taxon>Bacteria</taxon>
        <taxon>Bacillati</taxon>
        <taxon>Actinomycetota</taxon>
        <taxon>Actinomycetes</taxon>
        <taxon>Mycobacteriales</taxon>
        <taxon>Nocardiaceae</taxon>
        <taxon>Nocardia</taxon>
    </lineage>
</organism>
<accession>A0A846XAX5</accession>
<evidence type="ECO:0000313" key="1">
    <source>
        <dbReference type="EMBL" id="NKY33102.1"/>
    </source>
</evidence>
<evidence type="ECO:0000313" key="2">
    <source>
        <dbReference type="Proteomes" id="UP000565715"/>
    </source>
</evidence>
<protein>
    <submittedName>
        <fullName evidence="1">Uncharacterized protein</fullName>
    </submittedName>
</protein>